<dbReference type="Proteomes" id="UP001648503">
    <property type="component" value="Unassembled WGS sequence"/>
</dbReference>
<reference evidence="1 2" key="1">
    <citation type="submission" date="2021-02" db="EMBL/GenBank/DDBJ databases">
        <title>Variation within the Batrachochytrium salamandrivorans European outbreak.</title>
        <authorList>
            <person name="Kelly M."/>
            <person name="Pasmans F."/>
            <person name="Shea T.P."/>
            <person name="Munoz J.F."/>
            <person name="Carranza S."/>
            <person name="Cuomo C.A."/>
            <person name="Martel A."/>
        </authorList>
    </citation>
    <scope>NUCLEOTIDE SEQUENCE [LARGE SCALE GENOMIC DNA]</scope>
    <source>
        <strain evidence="1 2">AMFP18/2</strain>
    </source>
</reference>
<organism evidence="1 2">
    <name type="scientific">Batrachochytrium salamandrivorans</name>
    <dbReference type="NCBI Taxonomy" id="1357716"/>
    <lineage>
        <taxon>Eukaryota</taxon>
        <taxon>Fungi</taxon>
        <taxon>Fungi incertae sedis</taxon>
        <taxon>Chytridiomycota</taxon>
        <taxon>Chytridiomycota incertae sedis</taxon>
        <taxon>Chytridiomycetes</taxon>
        <taxon>Rhizophydiales</taxon>
        <taxon>Rhizophydiales incertae sedis</taxon>
        <taxon>Batrachochytrium</taxon>
    </lineage>
</organism>
<evidence type="ECO:0000313" key="1">
    <source>
        <dbReference type="EMBL" id="KAH6601338.1"/>
    </source>
</evidence>
<comment type="caution">
    <text evidence="1">The sequence shown here is derived from an EMBL/GenBank/DDBJ whole genome shotgun (WGS) entry which is preliminary data.</text>
</comment>
<protein>
    <submittedName>
        <fullName evidence="1">Uncharacterized protein</fullName>
    </submittedName>
</protein>
<name>A0ABQ8FNG7_9FUNG</name>
<evidence type="ECO:0000313" key="2">
    <source>
        <dbReference type="Proteomes" id="UP001648503"/>
    </source>
</evidence>
<keyword evidence="2" id="KW-1185">Reference proteome</keyword>
<dbReference type="EMBL" id="JAFCIX010000012">
    <property type="protein sequence ID" value="KAH6601338.1"/>
    <property type="molecule type" value="Genomic_DNA"/>
</dbReference>
<sequence length="137" mass="15789">MLTHDDLLAFANTVATGLCIEGNQNEQFSHLLRCSPFLKAMMLLDPIKSTLLVRQFHGKHKKDNWSSFKRRNITKFHPSRFYSSVHPAKTDEKGDLAKIEEALAMHYYLTGTAFSQIEEENLLSDFRMCRPDIVMPD</sequence>
<accession>A0ABQ8FNG7</accession>
<gene>
    <name evidence="1" type="ORF">BASA50_001674</name>
</gene>
<proteinExistence type="predicted"/>